<dbReference type="PANTHER" id="PTHR16943:SF8">
    <property type="entry name" value="2-METHYLCITRATE DEHYDRATASE"/>
    <property type="match status" value="1"/>
</dbReference>
<comment type="caution">
    <text evidence="4">The sequence shown here is derived from an EMBL/GenBank/DDBJ whole genome shotgun (WGS) entry which is preliminary data.</text>
</comment>
<sequence length="453" mass="45496">MTGGPVAALARAVAATSWPDSPAAVRDRVADLVADCVAVAALGSGRPELVRLVEEHAVAPEGASTVVGSARGWPSSVAAFLNASAAAADQLQDGHRLARGHPASHVVPAVLALAEERDADGSEALSAALAGYEAGVRIGRAMGGTPDGVHDIGTWGQVAVSAAVARLLAPGDAAAARRALELSAAAVLLTDAATVFAGRTGSHVFLGASVQLGTSLGIAAVAGLEPGAGSLDRHLGAVAARAWDPEVLGVDGRWGGHEVLGGYVKAHPTCAHLHGVNDAVADLLDQGVRGGDVRDVEVRVSAGAAAFAAVADGELAARFSVPTSVAVALVTGRLDETTMTDATVTSPDVVDLARRVRVVHDPALDEGYPAGRPARVRVVLADGSERSASADRPRGDADRAFSRAELAGKAGRLLTARFGTSGGDVLSAVHALAVGGRARDVGTALRRAARGIR</sequence>
<dbReference type="Gene3D" id="1.10.4100.10">
    <property type="entry name" value="2-methylcitrate dehydratase PrpD"/>
    <property type="match status" value="1"/>
</dbReference>
<accession>A0ABW4XDU9</accession>
<dbReference type="Pfam" id="PF19305">
    <property type="entry name" value="MmgE_PrpD_C"/>
    <property type="match status" value="1"/>
</dbReference>
<dbReference type="PANTHER" id="PTHR16943">
    <property type="entry name" value="2-METHYLCITRATE DEHYDRATASE-RELATED"/>
    <property type="match status" value="1"/>
</dbReference>
<proteinExistence type="inferred from homology"/>
<evidence type="ECO:0000313" key="5">
    <source>
        <dbReference type="Proteomes" id="UP001597402"/>
    </source>
</evidence>
<dbReference type="InterPro" id="IPR042183">
    <property type="entry name" value="MmgE/PrpD_sf_1"/>
</dbReference>
<dbReference type="Gene3D" id="3.30.1330.120">
    <property type="entry name" value="2-methylcitrate dehydratase PrpD"/>
    <property type="match status" value="1"/>
</dbReference>
<feature type="domain" description="MmgE/PrpD N-terminal" evidence="2">
    <location>
        <begin position="8"/>
        <end position="223"/>
    </location>
</feature>
<name>A0ABW4XDU9_9ACTN</name>
<reference evidence="5" key="1">
    <citation type="journal article" date="2019" name="Int. J. Syst. Evol. Microbiol.">
        <title>The Global Catalogue of Microorganisms (GCM) 10K type strain sequencing project: providing services to taxonomists for standard genome sequencing and annotation.</title>
        <authorList>
            <consortium name="The Broad Institute Genomics Platform"/>
            <consortium name="The Broad Institute Genome Sequencing Center for Infectious Disease"/>
            <person name="Wu L."/>
            <person name="Ma J."/>
        </authorList>
    </citation>
    <scope>NUCLEOTIDE SEQUENCE [LARGE SCALE GENOMIC DNA]</scope>
    <source>
        <strain evidence="5">JCM 3338</strain>
    </source>
</reference>
<organism evidence="4 5">
    <name type="scientific">Blastococcus deserti</name>
    <dbReference type="NCBI Taxonomy" id="2259033"/>
    <lineage>
        <taxon>Bacteria</taxon>
        <taxon>Bacillati</taxon>
        <taxon>Actinomycetota</taxon>
        <taxon>Actinomycetes</taxon>
        <taxon>Geodermatophilales</taxon>
        <taxon>Geodermatophilaceae</taxon>
        <taxon>Blastococcus</taxon>
    </lineage>
</organism>
<evidence type="ECO:0000256" key="1">
    <source>
        <dbReference type="ARBA" id="ARBA00006174"/>
    </source>
</evidence>
<dbReference type="Proteomes" id="UP001597402">
    <property type="component" value="Unassembled WGS sequence"/>
</dbReference>
<dbReference type="InterPro" id="IPR045336">
    <property type="entry name" value="MmgE_PrpD_N"/>
</dbReference>
<evidence type="ECO:0000259" key="3">
    <source>
        <dbReference type="Pfam" id="PF19305"/>
    </source>
</evidence>
<dbReference type="InterPro" id="IPR036148">
    <property type="entry name" value="MmgE/PrpD_sf"/>
</dbReference>
<gene>
    <name evidence="4" type="ORF">ACFSHS_15430</name>
</gene>
<dbReference type="SUPFAM" id="SSF103378">
    <property type="entry name" value="2-methylcitrate dehydratase PrpD"/>
    <property type="match status" value="1"/>
</dbReference>
<dbReference type="InterPro" id="IPR005656">
    <property type="entry name" value="MmgE_PrpD"/>
</dbReference>
<dbReference type="Pfam" id="PF03972">
    <property type="entry name" value="MmgE_PrpD_N"/>
    <property type="match status" value="1"/>
</dbReference>
<dbReference type="EMBL" id="JBHUHP010000015">
    <property type="protein sequence ID" value="MFD2092966.1"/>
    <property type="molecule type" value="Genomic_DNA"/>
</dbReference>
<evidence type="ECO:0000313" key="4">
    <source>
        <dbReference type="EMBL" id="MFD2092966.1"/>
    </source>
</evidence>
<comment type="similarity">
    <text evidence="1">Belongs to the PrpD family.</text>
</comment>
<keyword evidence="5" id="KW-1185">Reference proteome</keyword>
<feature type="domain" description="MmgE/PrpD C-terminal" evidence="3">
    <location>
        <begin position="267"/>
        <end position="422"/>
    </location>
</feature>
<evidence type="ECO:0000259" key="2">
    <source>
        <dbReference type="Pfam" id="PF03972"/>
    </source>
</evidence>
<protein>
    <submittedName>
        <fullName evidence="4">MmgE/PrpD family protein</fullName>
    </submittedName>
</protein>
<dbReference type="InterPro" id="IPR045337">
    <property type="entry name" value="MmgE_PrpD_C"/>
</dbReference>
<dbReference type="RefSeq" id="WP_376877869.1">
    <property type="nucleotide sequence ID" value="NZ_JBHUHP010000015.1"/>
</dbReference>
<dbReference type="InterPro" id="IPR042188">
    <property type="entry name" value="MmgE/PrpD_sf_2"/>
</dbReference>